<proteinExistence type="predicted"/>
<evidence type="ECO:0000313" key="3">
    <source>
        <dbReference type="Proteomes" id="UP000094313"/>
    </source>
</evidence>
<dbReference type="AlphaFoldDB" id="A0A1D7QNE6"/>
<keyword evidence="3" id="KW-1185">Reference proteome</keyword>
<dbReference type="OrthoDB" id="9802881at2"/>
<dbReference type="PANTHER" id="PTHR32385:SF15">
    <property type="entry name" value="INOSITOL PHOSPHOCERAMIDE MANNOSYLTRANSFERASE 1"/>
    <property type="match status" value="1"/>
</dbReference>
<dbReference type="InterPro" id="IPR051706">
    <property type="entry name" value="Glycosyltransferase_domain"/>
</dbReference>
<protein>
    <recommendedName>
        <fullName evidence="4">Glycosyltransferase sugar-binding region containing DXD motif-containing protein</fullName>
    </recommendedName>
</protein>
<dbReference type="KEGG" id="psty:BFS30_25240"/>
<dbReference type="RefSeq" id="WP_069381837.1">
    <property type="nucleotide sequence ID" value="NZ_CP017141.1"/>
</dbReference>
<accession>A0A1D7QNE6</accession>
<dbReference type="GO" id="GO:0016020">
    <property type="term" value="C:membrane"/>
    <property type="evidence" value="ECO:0007669"/>
    <property type="project" value="GOC"/>
</dbReference>
<dbReference type="Pfam" id="PF04488">
    <property type="entry name" value="Gly_transf_sug"/>
    <property type="match status" value="1"/>
</dbReference>
<dbReference type="GO" id="GO:0000030">
    <property type="term" value="F:mannosyltransferase activity"/>
    <property type="evidence" value="ECO:0007669"/>
    <property type="project" value="TreeGrafter"/>
</dbReference>
<organism evidence="2 3">
    <name type="scientific">Pedobacter steynii</name>
    <dbReference type="NCBI Taxonomy" id="430522"/>
    <lineage>
        <taxon>Bacteria</taxon>
        <taxon>Pseudomonadati</taxon>
        <taxon>Bacteroidota</taxon>
        <taxon>Sphingobacteriia</taxon>
        <taxon>Sphingobacteriales</taxon>
        <taxon>Sphingobacteriaceae</taxon>
        <taxon>Pedobacter</taxon>
    </lineage>
</organism>
<dbReference type="Gene3D" id="3.90.550.20">
    <property type="match status" value="1"/>
</dbReference>
<evidence type="ECO:0008006" key="4">
    <source>
        <dbReference type="Google" id="ProtNLM"/>
    </source>
</evidence>
<dbReference type="Proteomes" id="UP000094313">
    <property type="component" value="Chromosome"/>
</dbReference>
<dbReference type="EMBL" id="CP017141">
    <property type="protein sequence ID" value="AOM80175.1"/>
    <property type="molecule type" value="Genomic_DNA"/>
</dbReference>
<dbReference type="GO" id="GO:0051999">
    <property type="term" value="P:mannosyl-inositol phosphorylceramide biosynthetic process"/>
    <property type="evidence" value="ECO:0007669"/>
    <property type="project" value="TreeGrafter"/>
</dbReference>
<keyword evidence="1" id="KW-0808">Transferase</keyword>
<dbReference type="InterPro" id="IPR029044">
    <property type="entry name" value="Nucleotide-diphossugar_trans"/>
</dbReference>
<dbReference type="InterPro" id="IPR007577">
    <property type="entry name" value="GlycoTrfase_DXD_sugar-bd_CS"/>
</dbReference>
<name>A0A1D7QNE6_9SPHI</name>
<reference evidence="2 3" key="1">
    <citation type="submission" date="2016-08" db="EMBL/GenBank/DDBJ databases">
        <authorList>
            <person name="Seilhamer J.J."/>
        </authorList>
    </citation>
    <scope>NUCLEOTIDE SEQUENCE [LARGE SCALE GENOMIC DNA]</scope>
    <source>
        <strain evidence="2 3">DX4</strain>
    </source>
</reference>
<evidence type="ECO:0000256" key="1">
    <source>
        <dbReference type="ARBA" id="ARBA00022679"/>
    </source>
</evidence>
<dbReference type="PANTHER" id="PTHR32385">
    <property type="entry name" value="MANNOSYL PHOSPHORYLINOSITOL CERAMIDE SYNTHASE"/>
    <property type="match status" value="1"/>
</dbReference>
<gene>
    <name evidence="2" type="ORF">BFS30_25240</name>
</gene>
<sequence length="235" mass="27395">MNAIPKKIHLIYKTHHIPKEYENFLESIQLHHPEWEITVYDDAEARAIVLNHMPDLLEIYDQYSLNVQRTDLFRIIVVYLFGGFYLDLDMLCFKSLNPLCQHKLVLGEEKKLTPEECLKLGLTHPVRIANYMFGSIPRHAFWLELIHGIREYSRIEIRNEDDVLNSTGPGLLTNVYHDLKETYQDITLIPNHHKLCMRSCSANSCHFGDYAAHFHLGKWRWESGPAPASTLKANQ</sequence>
<evidence type="ECO:0000313" key="2">
    <source>
        <dbReference type="EMBL" id="AOM80175.1"/>
    </source>
</evidence>
<dbReference type="SUPFAM" id="SSF53448">
    <property type="entry name" value="Nucleotide-diphospho-sugar transferases"/>
    <property type="match status" value="1"/>
</dbReference>